<evidence type="ECO:0000313" key="3">
    <source>
        <dbReference type="Proteomes" id="UP001627154"/>
    </source>
</evidence>
<dbReference type="EMBL" id="JBJJXI010000092">
    <property type="protein sequence ID" value="KAL3394204.1"/>
    <property type="molecule type" value="Genomic_DNA"/>
</dbReference>
<gene>
    <name evidence="2" type="ORF">TKK_011247</name>
</gene>
<comment type="caution">
    <text evidence="2">The sequence shown here is derived from an EMBL/GenBank/DDBJ whole genome shotgun (WGS) entry which is preliminary data.</text>
</comment>
<feature type="compositionally biased region" description="Low complexity" evidence="1">
    <location>
        <begin position="70"/>
        <end position="81"/>
    </location>
</feature>
<proteinExistence type="predicted"/>
<sequence length="173" mass="18827">MTCRNLSTDSSSTESQKQEEQAQPPSASSNGSNVEANGPAMLEPAHLTRSNNGYPNSASSSSVQTGLRMSSSCAAIKSSGSYMPLHQPNRSLPLRPAPPLPRRRSSSIVPPQQSVLDKNARNNKDAPSNRKCDPPPRMPAQSSYLSASIDNKYTRFTHSYTDTLTRFTRFIAK</sequence>
<organism evidence="2 3">
    <name type="scientific">Trichogramma kaykai</name>
    <dbReference type="NCBI Taxonomy" id="54128"/>
    <lineage>
        <taxon>Eukaryota</taxon>
        <taxon>Metazoa</taxon>
        <taxon>Ecdysozoa</taxon>
        <taxon>Arthropoda</taxon>
        <taxon>Hexapoda</taxon>
        <taxon>Insecta</taxon>
        <taxon>Pterygota</taxon>
        <taxon>Neoptera</taxon>
        <taxon>Endopterygota</taxon>
        <taxon>Hymenoptera</taxon>
        <taxon>Apocrita</taxon>
        <taxon>Proctotrupomorpha</taxon>
        <taxon>Chalcidoidea</taxon>
        <taxon>Trichogrammatidae</taxon>
        <taxon>Trichogramma</taxon>
    </lineage>
</organism>
<feature type="compositionally biased region" description="Low complexity" evidence="1">
    <location>
        <begin position="106"/>
        <end position="116"/>
    </location>
</feature>
<evidence type="ECO:0000256" key="1">
    <source>
        <dbReference type="SAM" id="MobiDB-lite"/>
    </source>
</evidence>
<accession>A0ABD2WNC2</accession>
<evidence type="ECO:0000313" key="2">
    <source>
        <dbReference type="EMBL" id="KAL3394204.1"/>
    </source>
</evidence>
<feature type="compositionally biased region" description="Basic and acidic residues" evidence="1">
    <location>
        <begin position="118"/>
        <end position="134"/>
    </location>
</feature>
<feature type="region of interest" description="Disordered" evidence="1">
    <location>
        <begin position="1"/>
        <end position="143"/>
    </location>
</feature>
<name>A0ABD2WNC2_9HYME</name>
<feature type="compositionally biased region" description="Polar residues" evidence="1">
    <location>
        <begin position="23"/>
        <end position="35"/>
    </location>
</feature>
<keyword evidence="3" id="KW-1185">Reference proteome</keyword>
<dbReference type="Proteomes" id="UP001627154">
    <property type="component" value="Unassembled WGS sequence"/>
</dbReference>
<feature type="compositionally biased region" description="Polar residues" evidence="1">
    <location>
        <begin position="48"/>
        <end position="69"/>
    </location>
</feature>
<protein>
    <submittedName>
        <fullName evidence="2">Uncharacterized protein</fullName>
    </submittedName>
</protein>
<reference evidence="2 3" key="1">
    <citation type="journal article" date="2024" name="bioRxiv">
        <title>A reference genome for Trichogramma kaykai: A tiny desert-dwelling parasitoid wasp with competing sex-ratio distorters.</title>
        <authorList>
            <person name="Culotta J."/>
            <person name="Lindsey A.R."/>
        </authorList>
    </citation>
    <scope>NUCLEOTIDE SEQUENCE [LARGE SCALE GENOMIC DNA]</scope>
    <source>
        <strain evidence="2 3">KSX58</strain>
    </source>
</reference>
<dbReference type="AlphaFoldDB" id="A0ABD2WNC2"/>